<comment type="caution">
    <text evidence="1">The sequence shown here is derived from an EMBL/GenBank/DDBJ whole genome shotgun (WGS) entry which is preliminary data.</text>
</comment>
<dbReference type="PRINTS" id="PR00081">
    <property type="entry name" value="GDHRDH"/>
</dbReference>
<reference evidence="1" key="1">
    <citation type="journal article" date="2023" name="PhytoFront">
        <title>Draft Genome Resources of Seven Strains of Tilletia horrida, Causal Agent of Kernel Smut of Rice.</title>
        <authorList>
            <person name="Khanal S."/>
            <person name="Antony Babu S."/>
            <person name="Zhou X.G."/>
        </authorList>
    </citation>
    <scope>NUCLEOTIDE SEQUENCE</scope>
    <source>
        <strain evidence="1">TX6</strain>
    </source>
</reference>
<sequence>MSQPKAIVIGASRGIGQGLVQKLKQAGYDTYRTVRSEPSDPKTFRVDLGDLDAESSKAAAANFETLDVLIVNAAIAGGGSYLDIDPQRHRDFYQTNVIGPVAAVQAFLPALRKGQQKMIVFISSKVAQTRFQLENARKPAEQRLPLSTGPYGATKAALNMVGVQLWNRISEEGFSVLMFHPGLVRTDMSTALVAWVDENPDRTSERAITVDESTAGVVQVIQASIAAGKPEFRFVQHDGEELEV</sequence>
<dbReference type="AlphaFoldDB" id="A0AAN6GV89"/>
<gene>
    <name evidence="1" type="ORF">OC846_001863</name>
</gene>
<evidence type="ECO:0000313" key="2">
    <source>
        <dbReference type="Proteomes" id="UP001176517"/>
    </source>
</evidence>
<dbReference type="InterPro" id="IPR002347">
    <property type="entry name" value="SDR_fam"/>
</dbReference>
<dbReference type="Proteomes" id="UP001176517">
    <property type="component" value="Unassembled WGS sequence"/>
</dbReference>
<dbReference type="PANTHER" id="PTHR45458:SF1">
    <property type="entry name" value="SHORT CHAIN DEHYDROGENASE"/>
    <property type="match status" value="1"/>
</dbReference>
<organism evidence="1 2">
    <name type="scientific">Tilletia horrida</name>
    <dbReference type="NCBI Taxonomy" id="155126"/>
    <lineage>
        <taxon>Eukaryota</taxon>
        <taxon>Fungi</taxon>
        <taxon>Dikarya</taxon>
        <taxon>Basidiomycota</taxon>
        <taxon>Ustilaginomycotina</taxon>
        <taxon>Exobasidiomycetes</taxon>
        <taxon>Tilletiales</taxon>
        <taxon>Tilletiaceae</taxon>
        <taxon>Tilletia</taxon>
    </lineage>
</organism>
<dbReference type="InterPro" id="IPR036291">
    <property type="entry name" value="NAD(P)-bd_dom_sf"/>
</dbReference>
<evidence type="ECO:0008006" key="3">
    <source>
        <dbReference type="Google" id="ProtNLM"/>
    </source>
</evidence>
<evidence type="ECO:0000313" key="1">
    <source>
        <dbReference type="EMBL" id="KAK0555006.1"/>
    </source>
</evidence>
<dbReference type="PANTHER" id="PTHR45458">
    <property type="entry name" value="SHORT-CHAIN DEHYDROGENASE/REDUCTASE SDR"/>
    <property type="match status" value="1"/>
</dbReference>
<dbReference type="SUPFAM" id="SSF51735">
    <property type="entry name" value="NAD(P)-binding Rossmann-fold domains"/>
    <property type="match status" value="1"/>
</dbReference>
<dbReference type="Gene3D" id="3.40.50.720">
    <property type="entry name" value="NAD(P)-binding Rossmann-like Domain"/>
    <property type="match status" value="1"/>
</dbReference>
<proteinExistence type="predicted"/>
<dbReference type="GO" id="GO:0016616">
    <property type="term" value="F:oxidoreductase activity, acting on the CH-OH group of donors, NAD or NADP as acceptor"/>
    <property type="evidence" value="ECO:0007669"/>
    <property type="project" value="TreeGrafter"/>
</dbReference>
<name>A0AAN6GV89_9BASI</name>
<dbReference type="Pfam" id="PF00106">
    <property type="entry name" value="adh_short"/>
    <property type="match status" value="1"/>
</dbReference>
<protein>
    <recommendedName>
        <fullName evidence="3">Short-chain dehydrogenase</fullName>
    </recommendedName>
</protein>
<keyword evidence="2" id="KW-1185">Reference proteome</keyword>
<accession>A0AAN6GV89</accession>
<dbReference type="InterPro" id="IPR052184">
    <property type="entry name" value="SDR_enzymes"/>
</dbReference>
<dbReference type="EMBL" id="JAPDMZ010000031">
    <property type="protein sequence ID" value="KAK0555006.1"/>
    <property type="molecule type" value="Genomic_DNA"/>
</dbReference>